<keyword evidence="2" id="KW-1133">Transmembrane helix</keyword>
<evidence type="ECO:0000313" key="3">
    <source>
        <dbReference type="EMBL" id="EHK98621.1"/>
    </source>
</evidence>
<keyword evidence="4" id="KW-1185">Reference proteome</keyword>
<feature type="region of interest" description="Disordered" evidence="1">
    <location>
        <begin position="1"/>
        <end position="22"/>
    </location>
</feature>
<evidence type="ECO:0000256" key="2">
    <source>
        <dbReference type="SAM" id="Phobius"/>
    </source>
</evidence>
<protein>
    <submittedName>
        <fullName evidence="3">Putative transporter MCH4</fullName>
    </submittedName>
</protein>
<dbReference type="AlphaFoldDB" id="H0ES84"/>
<keyword evidence="2" id="KW-0472">Membrane</keyword>
<accession>H0ES84</accession>
<dbReference type="PANTHER" id="PTHR11360">
    <property type="entry name" value="MONOCARBOXYLATE TRANSPORTER"/>
    <property type="match status" value="1"/>
</dbReference>
<feature type="transmembrane region" description="Helical" evidence="2">
    <location>
        <begin position="147"/>
        <end position="167"/>
    </location>
</feature>
<name>H0ES84_GLAL7</name>
<feature type="transmembrane region" description="Helical" evidence="2">
    <location>
        <begin position="179"/>
        <end position="199"/>
    </location>
</feature>
<gene>
    <name evidence="3" type="ORF">M7I_5562</name>
</gene>
<feature type="transmembrane region" description="Helical" evidence="2">
    <location>
        <begin position="85"/>
        <end position="108"/>
    </location>
</feature>
<feature type="transmembrane region" description="Helical" evidence="2">
    <location>
        <begin position="114"/>
        <end position="135"/>
    </location>
</feature>
<feature type="transmembrane region" description="Helical" evidence="2">
    <location>
        <begin position="45"/>
        <end position="73"/>
    </location>
</feature>
<dbReference type="OrthoDB" id="6499973at2759"/>
<dbReference type="Gene3D" id="1.20.1250.20">
    <property type="entry name" value="MFS general substrate transporter like domains"/>
    <property type="match status" value="2"/>
</dbReference>
<evidence type="ECO:0000313" key="4">
    <source>
        <dbReference type="Proteomes" id="UP000005446"/>
    </source>
</evidence>
<feature type="transmembrane region" description="Helical" evidence="2">
    <location>
        <begin position="206"/>
        <end position="225"/>
    </location>
</feature>
<reference evidence="3 4" key="1">
    <citation type="journal article" date="2012" name="Eukaryot. Cell">
        <title>Genome sequence of the fungus Glarea lozoyensis: the first genome sequence of a species from the Helotiaceae family.</title>
        <authorList>
            <person name="Youssar L."/>
            <person name="Gruening B.A."/>
            <person name="Erxleben A."/>
            <person name="Guenther S."/>
            <person name="Huettel W."/>
        </authorList>
    </citation>
    <scope>NUCLEOTIDE SEQUENCE [LARGE SCALE GENOMIC DNA]</scope>
    <source>
        <strain evidence="4">ATCC 74030 / MF5533</strain>
    </source>
</reference>
<dbReference type="EMBL" id="AGUE01000141">
    <property type="protein sequence ID" value="EHK98621.1"/>
    <property type="molecule type" value="Genomic_DNA"/>
</dbReference>
<dbReference type="SUPFAM" id="SSF103473">
    <property type="entry name" value="MFS general substrate transporter"/>
    <property type="match status" value="2"/>
</dbReference>
<dbReference type="PANTHER" id="PTHR11360:SF319">
    <property type="entry name" value="MAJOR FACILITATOR SUPERFAMILY (MFS) PROFILE DOMAIN-CONTAINING PROTEIN"/>
    <property type="match status" value="1"/>
</dbReference>
<dbReference type="HOGENOM" id="CLU_1026925_0_0_1"/>
<feature type="transmembrane region" description="Helical" evidence="2">
    <location>
        <begin position="237"/>
        <end position="257"/>
    </location>
</feature>
<dbReference type="InterPro" id="IPR050327">
    <property type="entry name" value="Proton-linked_MCT"/>
</dbReference>
<organism evidence="3 4">
    <name type="scientific">Glarea lozoyensis (strain ATCC 74030 / MF5533)</name>
    <dbReference type="NCBI Taxonomy" id="1104152"/>
    <lineage>
        <taxon>Eukaryota</taxon>
        <taxon>Fungi</taxon>
        <taxon>Dikarya</taxon>
        <taxon>Ascomycota</taxon>
        <taxon>Pezizomycotina</taxon>
        <taxon>Leotiomycetes</taxon>
        <taxon>Helotiales</taxon>
        <taxon>Helotiaceae</taxon>
        <taxon>Glarea</taxon>
    </lineage>
</organism>
<proteinExistence type="predicted"/>
<sequence>MASENELIRGKPQQITTASRVHHDDEEATSASLEFCVAPEGGLNAWLVAAGGSAIFFCCLGFSNSFGTFIEYYKTHQLKGNSPDSIAWIGSLSLFLQFAAGAFGGPLFDLFGSWFMLVQGILQGLVMGCLQFPAFAAVSQYFDKKRAVALGVVVSGSSIGGIIIPLVVSKLLNGSSLDFVFGFASGTIISGASAAFSGCSNDSRNIGTYMGMGMAISALGGLVGPPINGLMVRQFEGFYEVSLLSGTMCLTGGLIALSAKMFTPEGLWGMV</sequence>
<dbReference type="InterPro" id="IPR036259">
    <property type="entry name" value="MFS_trans_sf"/>
</dbReference>
<dbReference type="Proteomes" id="UP000005446">
    <property type="component" value="Unassembled WGS sequence"/>
</dbReference>
<dbReference type="InParanoid" id="H0ES84"/>
<keyword evidence="2" id="KW-0812">Transmembrane</keyword>
<evidence type="ECO:0000256" key="1">
    <source>
        <dbReference type="SAM" id="MobiDB-lite"/>
    </source>
</evidence>
<comment type="caution">
    <text evidence="3">The sequence shown here is derived from an EMBL/GenBank/DDBJ whole genome shotgun (WGS) entry which is preliminary data.</text>
</comment>